<organism evidence="2 3">
    <name type="scientific">Trifolium medium</name>
    <dbReference type="NCBI Taxonomy" id="97028"/>
    <lineage>
        <taxon>Eukaryota</taxon>
        <taxon>Viridiplantae</taxon>
        <taxon>Streptophyta</taxon>
        <taxon>Embryophyta</taxon>
        <taxon>Tracheophyta</taxon>
        <taxon>Spermatophyta</taxon>
        <taxon>Magnoliopsida</taxon>
        <taxon>eudicotyledons</taxon>
        <taxon>Gunneridae</taxon>
        <taxon>Pentapetalae</taxon>
        <taxon>rosids</taxon>
        <taxon>fabids</taxon>
        <taxon>Fabales</taxon>
        <taxon>Fabaceae</taxon>
        <taxon>Papilionoideae</taxon>
        <taxon>50 kb inversion clade</taxon>
        <taxon>NPAAA clade</taxon>
        <taxon>Hologalegina</taxon>
        <taxon>IRL clade</taxon>
        <taxon>Trifolieae</taxon>
        <taxon>Trifolium</taxon>
    </lineage>
</organism>
<feature type="non-terminal residue" evidence="2">
    <location>
        <position position="36"/>
    </location>
</feature>
<sequence length="36" mass="3862">NELEPTAENVIEPPPVENVIEPPPENVPDAENVNGV</sequence>
<dbReference type="EMBL" id="LXQA011215028">
    <property type="protein sequence ID" value="MCI89256.1"/>
    <property type="molecule type" value="Genomic_DNA"/>
</dbReference>
<feature type="compositionally biased region" description="Pro residues" evidence="1">
    <location>
        <begin position="12"/>
        <end position="26"/>
    </location>
</feature>
<dbReference type="AlphaFoldDB" id="A0A392VLN9"/>
<feature type="non-terminal residue" evidence="2">
    <location>
        <position position="1"/>
    </location>
</feature>
<evidence type="ECO:0000313" key="2">
    <source>
        <dbReference type="EMBL" id="MCI89256.1"/>
    </source>
</evidence>
<comment type="caution">
    <text evidence="2">The sequence shown here is derived from an EMBL/GenBank/DDBJ whole genome shotgun (WGS) entry which is preliminary data.</text>
</comment>
<feature type="region of interest" description="Disordered" evidence="1">
    <location>
        <begin position="1"/>
        <end position="36"/>
    </location>
</feature>
<accession>A0A392VLN9</accession>
<protein>
    <submittedName>
        <fullName evidence="2">Uncharacterized protein</fullName>
    </submittedName>
</protein>
<evidence type="ECO:0000256" key="1">
    <source>
        <dbReference type="SAM" id="MobiDB-lite"/>
    </source>
</evidence>
<dbReference type="Proteomes" id="UP000265520">
    <property type="component" value="Unassembled WGS sequence"/>
</dbReference>
<name>A0A392VLN9_9FABA</name>
<proteinExistence type="predicted"/>
<keyword evidence="3" id="KW-1185">Reference proteome</keyword>
<evidence type="ECO:0000313" key="3">
    <source>
        <dbReference type="Proteomes" id="UP000265520"/>
    </source>
</evidence>
<reference evidence="2 3" key="1">
    <citation type="journal article" date="2018" name="Front. Plant Sci.">
        <title>Red Clover (Trifolium pratense) and Zigzag Clover (T. medium) - A Picture of Genomic Similarities and Differences.</title>
        <authorList>
            <person name="Dluhosova J."/>
            <person name="Istvanek J."/>
            <person name="Nedelnik J."/>
            <person name="Repkova J."/>
        </authorList>
    </citation>
    <scope>NUCLEOTIDE SEQUENCE [LARGE SCALE GENOMIC DNA]</scope>
    <source>
        <strain evidence="3">cv. 10/8</strain>
        <tissue evidence="2">Leaf</tissue>
    </source>
</reference>